<feature type="domain" description="DNA-directed RNA polymerase III subunit RPC3 winged-helix" evidence="8">
    <location>
        <begin position="232"/>
        <end position="308"/>
    </location>
</feature>
<evidence type="ECO:0000313" key="10">
    <source>
        <dbReference type="Proteomes" id="UP000242146"/>
    </source>
</evidence>
<dbReference type="GO" id="GO:0005666">
    <property type="term" value="C:RNA polymerase III complex"/>
    <property type="evidence" value="ECO:0007669"/>
    <property type="project" value="UniProtKB-UniRule"/>
</dbReference>
<dbReference type="GO" id="GO:0006351">
    <property type="term" value="P:DNA-templated transcription"/>
    <property type="evidence" value="ECO:0007669"/>
    <property type="project" value="InterPro"/>
</dbReference>
<comment type="similarity">
    <text evidence="6">Belongs to the RNA polymerase beta chain family.</text>
</comment>
<comment type="caution">
    <text evidence="9">The sequence shown here is derived from an EMBL/GenBank/DDBJ whole genome shotgun (WGS) entry which is preliminary data.</text>
</comment>
<evidence type="ECO:0000256" key="4">
    <source>
        <dbReference type="ARBA" id="ARBA00023242"/>
    </source>
</evidence>
<dbReference type="InterPro" id="IPR036388">
    <property type="entry name" value="WH-like_DNA-bd_sf"/>
</dbReference>
<dbReference type="InterPro" id="IPR055207">
    <property type="entry name" value="POLR3C_WHD"/>
</dbReference>
<protein>
    <recommendedName>
        <fullName evidence="6">DNA-directed RNA polymerase III subunit RPC3</fullName>
        <shortName evidence="6">RNA polymerase III subunit C3</shortName>
    </recommendedName>
</protein>
<evidence type="ECO:0000259" key="7">
    <source>
        <dbReference type="Pfam" id="PF05645"/>
    </source>
</evidence>
<comment type="subcellular location">
    <subcellularLocation>
        <location evidence="1 6">Nucleus</location>
    </subcellularLocation>
</comment>
<evidence type="ECO:0000259" key="8">
    <source>
        <dbReference type="Pfam" id="PF22536"/>
    </source>
</evidence>
<proteinExistence type="inferred from homology"/>
<comment type="subunit">
    <text evidence="6">Component of the RNA polymerase III (Pol III) complex consisting of 17 subunits.</text>
</comment>
<dbReference type="Proteomes" id="UP000242146">
    <property type="component" value="Unassembled WGS sequence"/>
</dbReference>
<accession>A0A1X2GCR5</accession>
<evidence type="ECO:0000256" key="1">
    <source>
        <dbReference type="ARBA" id="ARBA00004123"/>
    </source>
</evidence>
<evidence type="ECO:0000313" key="9">
    <source>
        <dbReference type="EMBL" id="ORX49902.1"/>
    </source>
</evidence>
<evidence type="ECO:0000256" key="6">
    <source>
        <dbReference type="RuleBase" id="RU367076"/>
    </source>
</evidence>
<dbReference type="PANTHER" id="PTHR12949">
    <property type="entry name" value="RNA POLYMERASE III DNA DIRECTED -RELATED"/>
    <property type="match status" value="1"/>
</dbReference>
<dbReference type="Gene3D" id="1.10.10.10">
    <property type="entry name" value="Winged helix-like DNA-binding domain superfamily/Winged helix DNA-binding domain"/>
    <property type="match status" value="2"/>
</dbReference>
<dbReference type="EMBL" id="MCGT01000025">
    <property type="protein sequence ID" value="ORX49902.1"/>
    <property type="molecule type" value="Genomic_DNA"/>
</dbReference>
<sequence length="393" mass="45214">MANDRYLIPVLPEHSRSVVDRLLEAEERETEKYTITTAKELLAIKQAAIASVEAELNVDEMVGMKRKAADPLNAQTKKFAMDGSRKQELKEVDEHVFFVVNYEKYNMIFRNELVVDFATDRINRTAGQVVKAFFEHGKNSMKALHEDDTPSATPLHIANLLPADLVERGDIVLQHDSMNQHHKPGMQDIVRGYITLLQTDTAGFVKTKDGAGANQYTINLGKLRKTMKRRVLESLLSERLGVATCRIARILMEKGKLDENQVQKLAMLPPKDTREKLAQLTLHGFVDIQEVPKSADRAPGRSFHLWYVHQEKCYKELLTDVYRTITNLQQRKKHELSLRRALLEKLEREDVKANMDLLNDHDKANLEYMNKLLERLETSKSRLDLMLLILRDF</sequence>
<name>A0A1X2GCR5_9FUNG</name>
<dbReference type="OrthoDB" id="272392at2759"/>
<dbReference type="Pfam" id="PF22536">
    <property type="entry name" value="WHD_POLR3C"/>
    <property type="match status" value="1"/>
</dbReference>
<feature type="domain" description="RNA polymerase III Rpc82 C -terminal" evidence="7">
    <location>
        <begin position="1"/>
        <end position="225"/>
    </location>
</feature>
<dbReference type="AlphaFoldDB" id="A0A1X2GCR5"/>
<dbReference type="InterPro" id="IPR039748">
    <property type="entry name" value="RPC3"/>
</dbReference>
<comment type="function">
    <text evidence="5 6">DNA-dependent RNA polymerase catalyzes the transcription of DNA into RNA using the four ribonucleoside triphosphates as substrates. Specific core component of RNA polymerase III which synthesizes small RNAs, such as 5S rRNA and tRNAs.</text>
</comment>
<dbReference type="GO" id="GO:0003697">
    <property type="term" value="F:single-stranded DNA binding"/>
    <property type="evidence" value="ECO:0007669"/>
    <property type="project" value="UniProtKB-UniRule"/>
</dbReference>
<evidence type="ECO:0000256" key="2">
    <source>
        <dbReference type="ARBA" id="ARBA00022478"/>
    </source>
</evidence>
<evidence type="ECO:0000256" key="3">
    <source>
        <dbReference type="ARBA" id="ARBA00023163"/>
    </source>
</evidence>
<dbReference type="PANTHER" id="PTHR12949:SF0">
    <property type="entry name" value="DNA-DIRECTED RNA POLYMERASE III SUBUNIT RPC3"/>
    <property type="match status" value="1"/>
</dbReference>
<reference evidence="9 10" key="1">
    <citation type="submission" date="2016-07" db="EMBL/GenBank/DDBJ databases">
        <title>Pervasive Adenine N6-methylation of Active Genes in Fungi.</title>
        <authorList>
            <consortium name="DOE Joint Genome Institute"/>
            <person name="Mondo S.J."/>
            <person name="Dannebaum R.O."/>
            <person name="Kuo R.C."/>
            <person name="Labutti K."/>
            <person name="Haridas S."/>
            <person name="Kuo A."/>
            <person name="Salamov A."/>
            <person name="Ahrendt S.R."/>
            <person name="Lipzen A."/>
            <person name="Sullivan W."/>
            <person name="Andreopoulos W.B."/>
            <person name="Clum A."/>
            <person name="Lindquist E."/>
            <person name="Daum C."/>
            <person name="Ramamoorthy G.K."/>
            <person name="Gryganskyi A."/>
            <person name="Culley D."/>
            <person name="Magnuson J.K."/>
            <person name="James T.Y."/>
            <person name="O'Malley M.A."/>
            <person name="Stajich J.E."/>
            <person name="Spatafora J.W."/>
            <person name="Visel A."/>
            <person name="Grigoriev I.V."/>
        </authorList>
    </citation>
    <scope>NUCLEOTIDE SEQUENCE [LARGE SCALE GENOMIC DNA]</scope>
    <source>
        <strain evidence="9 10">NRRL 3301</strain>
    </source>
</reference>
<gene>
    <name evidence="9" type="ORF">DM01DRAFT_1103051</name>
</gene>
<keyword evidence="3 6" id="KW-0804">Transcription</keyword>
<keyword evidence="4 6" id="KW-0539">Nucleus</keyword>
<dbReference type="STRING" id="101127.A0A1X2GCR5"/>
<organism evidence="9 10">
    <name type="scientific">Hesseltinella vesiculosa</name>
    <dbReference type="NCBI Taxonomy" id="101127"/>
    <lineage>
        <taxon>Eukaryota</taxon>
        <taxon>Fungi</taxon>
        <taxon>Fungi incertae sedis</taxon>
        <taxon>Mucoromycota</taxon>
        <taxon>Mucoromycotina</taxon>
        <taxon>Mucoromycetes</taxon>
        <taxon>Mucorales</taxon>
        <taxon>Cunninghamellaceae</taxon>
        <taxon>Hesseltinella</taxon>
    </lineage>
</organism>
<dbReference type="Pfam" id="PF05645">
    <property type="entry name" value="RNA_pol_Rpc82"/>
    <property type="match status" value="1"/>
</dbReference>
<dbReference type="InterPro" id="IPR008806">
    <property type="entry name" value="RNA_pol_III_Rpc82_C"/>
</dbReference>
<evidence type="ECO:0000256" key="5">
    <source>
        <dbReference type="ARBA" id="ARBA00025127"/>
    </source>
</evidence>
<keyword evidence="10" id="KW-1185">Reference proteome</keyword>
<keyword evidence="2 6" id="KW-0240">DNA-directed RNA polymerase</keyword>